<dbReference type="InterPro" id="IPR001619">
    <property type="entry name" value="Sec1-like"/>
</dbReference>
<evidence type="ECO:0000313" key="2">
    <source>
        <dbReference type="EMBL" id="KAK4742182.1"/>
    </source>
</evidence>
<comment type="caution">
    <text evidence="2">The sequence shown here is derived from an EMBL/GenBank/DDBJ whole genome shotgun (WGS) entry which is preliminary data.</text>
</comment>
<sequence>MVGWEGKGRKVIQRCKERAEEPRKGGGYGIPAGYYPINFMHKKPLNRKKVKTDVLLVGDKGRRSESQGTDSPLTLKYGLSFGRAGLHKPDAAGYLRHEGSRPRFTNVLQNPGQTVAAAELEEAAMAGEDEESHLEVSVVSVAYTQSENLKKEVFLAELIDSIFKSKESCHTSKQFTSYVLHLRISSMFGSSLQILDSKSIIFEFYADFIAVDPYHFTLSIPSNHMYMLPAVVDPLQLQQFCDRAVDGISAVFLALKRRLKLMYQQESGLFDFRRTDVSPLLLIVDRRDDPVTPLLNQWTYQAMVHELVGIQDNKADLRNFGRIPKDQREVVLSSEQDAFFNAIMHENFGDIGLNIKRMVDEFQQLARSNQNIQTIEDMAKFADNYPEHRKMHGNVSKHVTLVTEMSRIVEERKLMMVSETEHELACNGDQVAAFEAVTNLLNIENVSHTGRL</sequence>
<dbReference type="InterPro" id="IPR036045">
    <property type="entry name" value="Sec1-like_sf"/>
</dbReference>
<dbReference type="Proteomes" id="UP001345219">
    <property type="component" value="Chromosome 1"/>
</dbReference>
<gene>
    <name evidence="2" type="ORF">SAY87_000183</name>
</gene>
<dbReference type="EMBL" id="JAXIOK010000023">
    <property type="protein sequence ID" value="KAK4742182.1"/>
    <property type="molecule type" value="Genomic_DNA"/>
</dbReference>
<dbReference type="InterPro" id="IPR043127">
    <property type="entry name" value="Sec-1-like_dom3a"/>
</dbReference>
<comment type="similarity">
    <text evidence="1">Belongs to the STXBP/unc-18/SEC1 family.</text>
</comment>
<dbReference type="Gene3D" id="3.90.830.10">
    <property type="entry name" value="Syntaxin Binding Protein 1, Chain A, domain 2"/>
    <property type="match status" value="1"/>
</dbReference>
<protein>
    <recommendedName>
        <fullName evidence="4">Vacuolar protein sorting-associated protein 45</fullName>
    </recommendedName>
</protein>
<proteinExistence type="inferred from homology"/>
<dbReference type="Pfam" id="PF00995">
    <property type="entry name" value="Sec1"/>
    <property type="match status" value="1"/>
</dbReference>
<evidence type="ECO:0000313" key="3">
    <source>
        <dbReference type="Proteomes" id="UP001345219"/>
    </source>
</evidence>
<organism evidence="2 3">
    <name type="scientific">Trapa incisa</name>
    <dbReference type="NCBI Taxonomy" id="236973"/>
    <lineage>
        <taxon>Eukaryota</taxon>
        <taxon>Viridiplantae</taxon>
        <taxon>Streptophyta</taxon>
        <taxon>Embryophyta</taxon>
        <taxon>Tracheophyta</taxon>
        <taxon>Spermatophyta</taxon>
        <taxon>Magnoliopsida</taxon>
        <taxon>eudicotyledons</taxon>
        <taxon>Gunneridae</taxon>
        <taxon>Pentapetalae</taxon>
        <taxon>rosids</taxon>
        <taxon>malvids</taxon>
        <taxon>Myrtales</taxon>
        <taxon>Lythraceae</taxon>
        <taxon>Trapa</taxon>
    </lineage>
</organism>
<dbReference type="SUPFAM" id="SSF56815">
    <property type="entry name" value="Sec1/munc18-like (SM) proteins"/>
    <property type="match status" value="1"/>
</dbReference>
<evidence type="ECO:0000256" key="1">
    <source>
        <dbReference type="ARBA" id="ARBA00009884"/>
    </source>
</evidence>
<dbReference type="PANTHER" id="PTHR11679">
    <property type="entry name" value="VESICLE PROTEIN SORTING-ASSOCIATED"/>
    <property type="match status" value="1"/>
</dbReference>
<dbReference type="AlphaFoldDB" id="A0AAN7GT31"/>
<reference evidence="2 3" key="1">
    <citation type="journal article" date="2023" name="Hortic Res">
        <title>Pangenome of water caltrop reveals structural variations and asymmetric subgenome divergence after allopolyploidization.</title>
        <authorList>
            <person name="Zhang X."/>
            <person name="Chen Y."/>
            <person name="Wang L."/>
            <person name="Yuan Y."/>
            <person name="Fang M."/>
            <person name="Shi L."/>
            <person name="Lu R."/>
            <person name="Comes H.P."/>
            <person name="Ma Y."/>
            <person name="Chen Y."/>
            <person name="Huang G."/>
            <person name="Zhou Y."/>
            <person name="Zheng Z."/>
            <person name="Qiu Y."/>
        </authorList>
    </citation>
    <scope>NUCLEOTIDE SEQUENCE [LARGE SCALE GENOMIC DNA]</scope>
    <source>
        <tissue evidence="2">Roots</tissue>
    </source>
</reference>
<evidence type="ECO:0008006" key="4">
    <source>
        <dbReference type="Google" id="ProtNLM"/>
    </source>
</evidence>
<dbReference type="GO" id="GO:0016192">
    <property type="term" value="P:vesicle-mediated transport"/>
    <property type="evidence" value="ECO:0007669"/>
    <property type="project" value="InterPro"/>
</dbReference>
<accession>A0AAN7GT31</accession>
<name>A0AAN7GT31_9MYRT</name>
<keyword evidence="3" id="KW-1185">Reference proteome</keyword>